<proteinExistence type="predicted"/>
<dbReference type="EMBL" id="KI280878">
    <property type="protein sequence ID" value="ESA16657.1"/>
    <property type="molecule type" value="Genomic_DNA"/>
</dbReference>
<keyword evidence="1" id="KW-0175">Coiled coil</keyword>
<reference evidence="2" key="1">
    <citation type="submission" date="2013-07" db="EMBL/GenBank/DDBJ databases">
        <title>The genome of an arbuscular mycorrhizal fungus provides insights into the evolution of the oldest plant symbiosis.</title>
        <authorList>
            <consortium name="DOE Joint Genome Institute"/>
            <person name="Tisserant E."/>
            <person name="Malbreil M."/>
            <person name="Kuo A."/>
            <person name="Kohler A."/>
            <person name="Symeonidi A."/>
            <person name="Balestrini R."/>
            <person name="Charron P."/>
            <person name="Duensing N."/>
            <person name="Frei-dit-Frey N."/>
            <person name="Gianinazzi-Pearson V."/>
            <person name="Gilbert B."/>
            <person name="Handa Y."/>
            <person name="Hijri M."/>
            <person name="Kaul R."/>
            <person name="Kawaguchi M."/>
            <person name="Krajinski F."/>
            <person name="Lammers P."/>
            <person name="Lapierre D."/>
            <person name="Masclaux F.G."/>
            <person name="Murat C."/>
            <person name="Morin E."/>
            <person name="Ndikumana S."/>
            <person name="Pagni M."/>
            <person name="Petitpierre D."/>
            <person name="Requena N."/>
            <person name="Rosikiewicz P."/>
            <person name="Riley R."/>
            <person name="Saito K."/>
            <person name="San Clemente H."/>
            <person name="Shapiro H."/>
            <person name="van Tuinen D."/>
            <person name="Becard G."/>
            <person name="Bonfante P."/>
            <person name="Paszkowski U."/>
            <person name="Shachar-Hill Y."/>
            <person name="Young J.P."/>
            <person name="Sanders I.R."/>
            <person name="Henrissat B."/>
            <person name="Rensing S.A."/>
            <person name="Grigoriev I.V."/>
            <person name="Corradi N."/>
            <person name="Roux C."/>
            <person name="Martin F."/>
        </authorList>
    </citation>
    <scope>NUCLEOTIDE SEQUENCE</scope>
    <source>
        <strain evidence="2">DAOM 197198</strain>
    </source>
</reference>
<sequence>VFSFYKLLDQHKYYVLNRKNEVLQEDISDLRNKILILNNRIDNLERIICGEKYNYPVYSVSEKFMGVTKLDYEFIHDWFAQLTSVVVKPCDFFNLNTKKIIKLSNMQFKEIGSTY</sequence>
<evidence type="ECO:0000313" key="2">
    <source>
        <dbReference type="EMBL" id="ESA16657.1"/>
    </source>
</evidence>
<dbReference type="AlphaFoldDB" id="U9UAF0"/>
<name>U9UAF0_RHIID</name>
<dbReference type="HOGENOM" id="CLU_2114788_0_0_1"/>
<evidence type="ECO:0000256" key="1">
    <source>
        <dbReference type="SAM" id="Coils"/>
    </source>
</evidence>
<feature type="coiled-coil region" evidence="1">
    <location>
        <begin position="13"/>
        <end position="47"/>
    </location>
</feature>
<organism evidence="2">
    <name type="scientific">Rhizophagus irregularis (strain DAOM 181602 / DAOM 197198 / MUCL 43194)</name>
    <name type="common">Arbuscular mycorrhizal fungus</name>
    <name type="synonym">Glomus intraradices</name>
    <dbReference type="NCBI Taxonomy" id="747089"/>
    <lineage>
        <taxon>Eukaryota</taxon>
        <taxon>Fungi</taxon>
        <taxon>Fungi incertae sedis</taxon>
        <taxon>Mucoromycota</taxon>
        <taxon>Glomeromycotina</taxon>
        <taxon>Glomeromycetes</taxon>
        <taxon>Glomerales</taxon>
        <taxon>Glomeraceae</taxon>
        <taxon>Rhizophagus</taxon>
    </lineage>
</organism>
<protein>
    <submittedName>
        <fullName evidence="2">Uncharacterized protein</fullName>
    </submittedName>
</protein>
<gene>
    <name evidence="2" type="ORF">GLOINDRAFT_94321</name>
</gene>
<accession>U9UAF0</accession>
<feature type="non-terminal residue" evidence="2">
    <location>
        <position position="1"/>
    </location>
</feature>